<dbReference type="Proteomes" id="UP001320831">
    <property type="component" value="Unassembled WGS sequence"/>
</dbReference>
<dbReference type="InterPro" id="IPR000172">
    <property type="entry name" value="GMC_OxRdtase_N"/>
</dbReference>
<dbReference type="RefSeq" id="WP_260902628.1">
    <property type="nucleotide sequence ID" value="NZ_JAOCZP010000003.1"/>
</dbReference>
<dbReference type="PRINTS" id="PR00469">
    <property type="entry name" value="PNDRDTASEII"/>
</dbReference>
<dbReference type="Gene3D" id="3.50.50.60">
    <property type="entry name" value="FAD/NAD(P)-binding domain"/>
    <property type="match status" value="2"/>
</dbReference>
<name>A0ABT2LLW7_9HYPH</name>
<dbReference type="Pfam" id="PF13450">
    <property type="entry name" value="NAD_binding_8"/>
    <property type="match status" value="1"/>
</dbReference>
<feature type="domain" description="Glucose-methanol-choline oxidoreductase N-terminal" evidence="6">
    <location>
        <begin position="205"/>
        <end position="282"/>
    </location>
</feature>
<accession>A0ABT2LLW7</accession>
<organism evidence="8 9">
    <name type="scientific">Chelativorans salis</name>
    <dbReference type="NCBI Taxonomy" id="2978478"/>
    <lineage>
        <taxon>Bacteria</taxon>
        <taxon>Pseudomonadati</taxon>
        <taxon>Pseudomonadota</taxon>
        <taxon>Alphaproteobacteria</taxon>
        <taxon>Hyphomicrobiales</taxon>
        <taxon>Phyllobacteriaceae</taxon>
        <taxon>Chelativorans</taxon>
    </lineage>
</organism>
<proteinExistence type="inferred from homology"/>
<comment type="cofactor">
    <cofactor evidence="1">
        <name>FAD</name>
        <dbReference type="ChEBI" id="CHEBI:57692"/>
    </cofactor>
</comment>
<dbReference type="Pfam" id="PF00732">
    <property type="entry name" value="GMC_oxred_N"/>
    <property type="match status" value="1"/>
</dbReference>
<evidence type="ECO:0000313" key="9">
    <source>
        <dbReference type="Proteomes" id="UP001320831"/>
    </source>
</evidence>
<evidence type="ECO:0000256" key="1">
    <source>
        <dbReference type="ARBA" id="ARBA00001974"/>
    </source>
</evidence>
<keyword evidence="5" id="KW-0560">Oxidoreductase</keyword>
<dbReference type="PANTHER" id="PTHR42784:SF1">
    <property type="entry name" value="PYRANOSE 2-OXIDASE"/>
    <property type="match status" value="1"/>
</dbReference>
<keyword evidence="3" id="KW-0285">Flavoprotein</keyword>
<dbReference type="SUPFAM" id="SSF51905">
    <property type="entry name" value="FAD/NAD(P)-binding domain"/>
    <property type="match status" value="1"/>
</dbReference>
<evidence type="ECO:0000313" key="8">
    <source>
        <dbReference type="EMBL" id="MCT7375575.1"/>
    </source>
</evidence>
<feature type="domain" description="Glucose-methanol-choline oxidoreductase C-terminal" evidence="7">
    <location>
        <begin position="407"/>
        <end position="533"/>
    </location>
</feature>
<evidence type="ECO:0000256" key="3">
    <source>
        <dbReference type="ARBA" id="ARBA00022630"/>
    </source>
</evidence>
<dbReference type="InterPro" id="IPR051473">
    <property type="entry name" value="P2Ox-like"/>
</dbReference>
<sequence>MKILDLQSMQAGTTLRVDLAIVGAGPAGLTIARELANTKIRVLVLESGGADFEPRAQALNEVDSIGEPVKRATAAPSRGYTDELSWLNDIPAFELRNRIVGGSTHTWIGKCAAFDEVDFAERHWVPGSGWPIARESLAGALDRAAVMLNLGPNVYDEGLYSLLSSPPADLRINRELLRPFFWQFSHSHERAGPLRFGDEIGKLDAPNIEILTNATVTHLNTDETGHRVVSLGLRSLDGAHASVRADMVVLGAGGIENPRLLLASGGIGNRHGIVGRYLADHPRAVITRFGKEQAAAIARHFGFYGLALGSRTQFYLHGLSLSPQLQEREGLLNCAAYPVQELAEDDPWLALKHLSRRRGGNRMRHAWRALSSPGLLAAGLHRRLVLKRGLPRRLEGIRFDTMVEQRPNAESRVTLSDRLDRLGMPLASVDWRISPQEVASVARLAELMSAEFERVGLPEPRLADWILRNDPAGAAFSDMAHPACTTRMGRDPATSVVDENARVHGMEGLYIAGSSVFPTAGHANPTLMIVALAIRLADHLKDQFDKGSHLRPKRERLVRAA</sequence>
<comment type="similarity">
    <text evidence="2">Belongs to the GMC oxidoreductase family.</text>
</comment>
<evidence type="ECO:0000256" key="2">
    <source>
        <dbReference type="ARBA" id="ARBA00010790"/>
    </source>
</evidence>
<keyword evidence="4" id="KW-0274">FAD</keyword>
<evidence type="ECO:0000256" key="5">
    <source>
        <dbReference type="ARBA" id="ARBA00023002"/>
    </source>
</evidence>
<dbReference type="InterPro" id="IPR036188">
    <property type="entry name" value="FAD/NAD-bd_sf"/>
</dbReference>
<dbReference type="EMBL" id="JAOCZP010000003">
    <property type="protein sequence ID" value="MCT7375575.1"/>
    <property type="molecule type" value="Genomic_DNA"/>
</dbReference>
<keyword evidence="9" id="KW-1185">Reference proteome</keyword>
<evidence type="ECO:0000256" key="4">
    <source>
        <dbReference type="ARBA" id="ARBA00022827"/>
    </source>
</evidence>
<comment type="caution">
    <text evidence="8">The sequence shown here is derived from an EMBL/GenBank/DDBJ whole genome shotgun (WGS) entry which is preliminary data.</text>
</comment>
<reference evidence="8 9" key="1">
    <citation type="submission" date="2022-09" db="EMBL/GenBank/DDBJ databases">
        <title>Chelativorans salina sp. nov., a novel slightly halophilic bacterium isolated from a saline lake sediment enrichment.</title>
        <authorList>
            <person name="Gao L."/>
            <person name="Fang B.-Z."/>
            <person name="Li W.-J."/>
        </authorList>
    </citation>
    <scope>NUCLEOTIDE SEQUENCE [LARGE SCALE GENOMIC DNA]</scope>
    <source>
        <strain evidence="8 9">EGI FJ00035</strain>
    </source>
</reference>
<gene>
    <name evidence="8" type="ORF">N5A92_11085</name>
</gene>
<dbReference type="Pfam" id="PF05199">
    <property type="entry name" value="GMC_oxred_C"/>
    <property type="match status" value="1"/>
</dbReference>
<dbReference type="InterPro" id="IPR007867">
    <property type="entry name" value="GMC_OxRtase_C"/>
</dbReference>
<evidence type="ECO:0000259" key="7">
    <source>
        <dbReference type="Pfam" id="PF05199"/>
    </source>
</evidence>
<protein>
    <submittedName>
        <fullName evidence="8">GMC family oxidoreductase</fullName>
    </submittedName>
</protein>
<dbReference type="PANTHER" id="PTHR42784">
    <property type="entry name" value="PYRANOSE 2-OXIDASE"/>
    <property type="match status" value="1"/>
</dbReference>
<evidence type="ECO:0000259" key="6">
    <source>
        <dbReference type="Pfam" id="PF00732"/>
    </source>
</evidence>